<keyword evidence="2" id="KW-0378">Hydrolase</keyword>
<evidence type="ECO:0000313" key="3">
    <source>
        <dbReference type="Proteomes" id="UP000029224"/>
    </source>
</evidence>
<dbReference type="EMBL" id="BBMT01000006">
    <property type="protein sequence ID" value="GAL35098.1"/>
    <property type="molecule type" value="Genomic_DNA"/>
</dbReference>
<proteinExistence type="predicted"/>
<keyword evidence="3" id="KW-1185">Reference proteome</keyword>
<dbReference type="PROSITE" id="PS51704">
    <property type="entry name" value="GP_PDE"/>
    <property type="match status" value="1"/>
</dbReference>
<reference evidence="2 3" key="1">
    <citation type="submission" date="2014-09" db="EMBL/GenBank/DDBJ databases">
        <title>Vibrio maritimus JCM 19240. (C210) whole genome shotgun sequence.</title>
        <authorList>
            <person name="Sawabe T."/>
            <person name="Meirelles P."/>
            <person name="Nakanishi M."/>
            <person name="Sayaka M."/>
            <person name="Hattori M."/>
            <person name="Ohkuma M."/>
        </authorList>
    </citation>
    <scope>NUCLEOTIDE SEQUENCE [LARGE SCALE GENOMIC DNA]</scope>
    <source>
        <strain evidence="2 3">JCM 19240</strain>
    </source>
</reference>
<dbReference type="Gene3D" id="3.20.20.190">
    <property type="entry name" value="Phosphatidylinositol (PI) phosphodiesterase"/>
    <property type="match status" value="1"/>
</dbReference>
<gene>
    <name evidence="2" type="ORF">JCM19240_3468</name>
</gene>
<dbReference type="Proteomes" id="UP000029224">
    <property type="component" value="Unassembled WGS sequence"/>
</dbReference>
<dbReference type="GO" id="GO:0006629">
    <property type="term" value="P:lipid metabolic process"/>
    <property type="evidence" value="ECO:0007669"/>
    <property type="project" value="InterPro"/>
</dbReference>
<accession>A0A090T7B2</accession>
<evidence type="ECO:0000313" key="2">
    <source>
        <dbReference type="EMBL" id="GAL35098.1"/>
    </source>
</evidence>
<comment type="caution">
    <text evidence="2">The sequence shown here is derived from an EMBL/GenBank/DDBJ whole genome shotgun (WGS) entry which is preliminary data.</text>
</comment>
<evidence type="ECO:0000259" key="1">
    <source>
        <dbReference type="PROSITE" id="PS51704"/>
    </source>
</evidence>
<dbReference type="PANTHER" id="PTHR46211:SF1">
    <property type="entry name" value="GLYCEROPHOSPHODIESTER PHOSPHODIESTERASE, CYTOPLASMIC"/>
    <property type="match status" value="1"/>
</dbReference>
<name>A0A090T7B2_9VIBR</name>
<sequence length="235" mass="26852">MSVIYVGHRGVAGTHPENTMVSIQQAHALGLQWIEVDIQPTKDDVLVVCHDHTVNRCSNGKGRIDEQTLEELSKLDFGAWKSEAFEQERIMTLVQLLDFCHQHNMCINLEVKIDSHDANHVVSLLKSVLDTHPIDRECLIISSFSAEVMQTLFEAKLGTRLGVLAKRLNRKAIASIQNVNAFSCHLDYKWLTANHINMLRELEVEIWCYTVNNPKSFKHIDRVDAIFTDYPTRFV</sequence>
<dbReference type="SUPFAM" id="SSF51695">
    <property type="entry name" value="PLC-like phosphodiesterases"/>
    <property type="match status" value="1"/>
</dbReference>
<organism evidence="2 3">
    <name type="scientific">Vibrio maritimus</name>
    <dbReference type="NCBI Taxonomy" id="990268"/>
    <lineage>
        <taxon>Bacteria</taxon>
        <taxon>Pseudomonadati</taxon>
        <taxon>Pseudomonadota</taxon>
        <taxon>Gammaproteobacteria</taxon>
        <taxon>Vibrionales</taxon>
        <taxon>Vibrionaceae</taxon>
        <taxon>Vibrio</taxon>
    </lineage>
</organism>
<dbReference type="InterPro" id="IPR030395">
    <property type="entry name" value="GP_PDE_dom"/>
</dbReference>
<dbReference type="InterPro" id="IPR017946">
    <property type="entry name" value="PLC-like_Pdiesterase_TIM-brl"/>
</dbReference>
<dbReference type="GO" id="GO:0008889">
    <property type="term" value="F:glycerophosphodiester phosphodiesterase activity"/>
    <property type="evidence" value="ECO:0007669"/>
    <property type="project" value="UniProtKB-EC"/>
</dbReference>
<dbReference type="OrthoDB" id="9795622at2"/>
<protein>
    <submittedName>
        <fullName evidence="2">Glycerophosphoryl diester phosphodiesterase</fullName>
        <ecNumber evidence="2">3.1.4.46</ecNumber>
    </submittedName>
</protein>
<dbReference type="PANTHER" id="PTHR46211">
    <property type="entry name" value="GLYCEROPHOSPHORYL DIESTER PHOSPHODIESTERASE"/>
    <property type="match status" value="1"/>
</dbReference>
<reference evidence="2 3" key="2">
    <citation type="submission" date="2014-09" db="EMBL/GenBank/DDBJ databases">
        <authorList>
            <consortium name="NBRP consortium"/>
            <person name="Sawabe T."/>
            <person name="Meirelles P."/>
            <person name="Nakanishi M."/>
            <person name="Sayaka M."/>
            <person name="Hattori M."/>
            <person name="Ohkuma M."/>
        </authorList>
    </citation>
    <scope>NUCLEOTIDE SEQUENCE [LARGE SCALE GENOMIC DNA]</scope>
    <source>
        <strain evidence="2 3">JCM 19240</strain>
    </source>
</reference>
<feature type="domain" description="GP-PDE" evidence="1">
    <location>
        <begin position="3"/>
        <end position="235"/>
    </location>
</feature>
<dbReference type="EC" id="3.1.4.46" evidence="2"/>
<dbReference type="Pfam" id="PF03009">
    <property type="entry name" value="GDPD"/>
    <property type="match status" value="1"/>
</dbReference>
<dbReference type="AlphaFoldDB" id="A0A090T7B2"/>